<dbReference type="InterPro" id="IPR026876">
    <property type="entry name" value="Fn3_assoc_repeat"/>
</dbReference>
<evidence type="ECO:0000256" key="4">
    <source>
        <dbReference type="ARBA" id="ARBA00022729"/>
    </source>
</evidence>
<organism evidence="9 10">
    <name type="scientific">Mucilaginibacter frigoritolerans</name>
    <dbReference type="NCBI Taxonomy" id="652788"/>
    <lineage>
        <taxon>Bacteria</taxon>
        <taxon>Pseudomonadati</taxon>
        <taxon>Bacteroidota</taxon>
        <taxon>Sphingobacteriia</taxon>
        <taxon>Sphingobacteriales</taxon>
        <taxon>Sphingobacteriaceae</taxon>
        <taxon>Mucilaginibacter</taxon>
    </lineage>
</organism>
<dbReference type="InterPro" id="IPR036962">
    <property type="entry name" value="Glyco_hydro_3_N_sf"/>
</dbReference>
<dbReference type="SUPFAM" id="SSF51445">
    <property type="entry name" value="(Trans)glycosidases"/>
    <property type="match status" value="1"/>
</dbReference>
<comment type="similarity">
    <text evidence="2">Belongs to the glycosyl hydrolase 3 family.</text>
</comment>
<evidence type="ECO:0000256" key="3">
    <source>
        <dbReference type="ARBA" id="ARBA00012744"/>
    </source>
</evidence>
<dbReference type="Pfam" id="PF01915">
    <property type="entry name" value="Glyco_hydro_3_C"/>
    <property type="match status" value="1"/>
</dbReference>
<accession>A0A562U846</accession>
<dbReference type="EC" id="3.2.1.21" evidence="3"/>
<evidence type="ECO:0000256" key="5">
    <source>
        <dbReference type="ARBA" id="ARBA00022801"/>
    </source>
</evidence>
<evidence type="ECO:0000313" key="9">
    <source>
        <dbReference type="EMBL" id="TWJ01597.1"/>
    </source>
</evidence>
<dbReference type="PANTHER" id="PTHR30620">
    <property type="entry name" value="PERIPLASMIC BETA-GLUCOSIDASE-RELATED"/>
    <property type="match status" value="1"/>
</dbReference>
<dbReference type="EMBL" id="VLLI01000004">
    <property type="protein sequence ID" value="TWJ01597.1"/>
    <property type="molecule type" value="Genomic_DNA"/>
</dbReference>
<sequence length="872" mass="94110">MKLYSNNMKRKIHLSAVLCFSGAAFLFVLSAGMSGNSAIDPSKKWTASLPDSAGIVLVKNPNGPTLGYSTTSGVKILTVDGLAFKDLNKNGKLDKYEDWRLPVDERAKDLASKLSIDQIAGLMLYSIHQAIPALSGGPFGAGTYNGKKFNEGGINPAWVTDQQKDFLIKDNLRHVLVTSVQSPEVAAQWNNNVQALVEGTGFGIPANNSSDPRHSTNSGVEYTAGAGGKISQWPDQLGLAATFDPAVVQQFGNIAAKEYRALGIATALSPQIDLGSEPRWARINGTFGEDPQLDADMARAYVDGFQTSTGDAEIKDGWGFNSVNAMMKHWPGGGPEEGGRDAHFAYGKFAVYPGNNFDEHLVSFVDGALKLSGPTKMVSAVMPYYTISYGRDKITGENEGNSYNKYLITDLLRKKYGFDGVVCTDWLVTADEGKTPDVFAGKSWGMETKTVAERHYKVLMAGVDQFGGNNVAGPVIEAYNMGVKEHGEAFMRARFELSAVRLLRNIFRVGLFENPYLDVEKSKATVGNPDFMTAGYNAQLKSIVMLKNHDNVLPLQKGKTIYLPKKYTPSIKGFFGPPSKERWDDAVSAELISKYFTVTDDPAKADYAIVFVSSPSGGAGYDADDVAKGGNGYVPITLQYGAYTATDAREHSIAAGDPAEPTVKDRTYKGKSITAGNYNDLKTIEETKKAMNGKPVIVAITLTKPAILAEFEKDANAIVASFGVQNQAILDILTGAAEPSGLLPFQMPANMQTVELQDEDIPHDMICYTDADAHTYDFGFGLNWKGVIHDARTEKYVGVVAKPVISIKGNTATITTATPGAKIYYTTNGTTPSFVEANEYSKPISLKKGTTIKAIAKVFGVDNSGLVEARVE</sequence>
<comment type="caution">
    <text evidence="9">The sequence shown here is derived from an EMBL/GenBank/DDBJ whole genome shotgun (WGS) entry which is preliminary data.</text>
</comment>
<dbReference type="InterPro" id="IPR051915">
    <property type="entry name" value="Cellulose_Degrad_GH3"/>
</dbReference>
<evidence type="ECO:0000256" key="2">
    <source>
        <dbReference type="ARBA" id="ARBA00005336"/>
    </source>
</evidence>
<dbReference type="Proteomes" id="UP000317010">
    <property type="component" value="Unassembled WGS sequence"/>
</dbReference>
<dbReference type="Gene3D" id="3.40.50.1700">
    <property type="entry name" value="Glycoside hydrolase family 3 C-terminal domain"/>
    <property type="match status" value="1"/>
</dbReference>
<dbReference type="SUPFAM" id="SSF52279">
    <property type="entry name" value="Beta-D-glucan exohydrolase, C-terminal domain"/>
    <property type="match status" value="1"/>
</dbReference>
<protein>
    <recommendedName>
        <fullName evidence="3">beta-glucosidase</fullName>
        <ecNumber evidence="3">3.2.1.21</ecNumber>
    </recommendedName>
</protein>
<dbReference type="PANTHER" id="PTHR30620:SF16">
    <property type="entry name" value="LYSOSOMAL BETA GLUCOSIDASE"/>
    <property type="match status" value="1"/>
</dbReference>
<evidence type="ECO:0000313" key="10">
    <source>
        <dbReference type="Proteomes" id="UP000317010"/>
    </source>
</evidence>
<dbReference type="GO" id="GO:0009251">
    <property type="term" value="P:glucan catabolic process"/>
    <property type="evidence" value="ECO:0007669"/>
    <property type="project" value="TreeGrafter"/>
</dbReference>
<feature type="domain" description="Glycoside hydrolase family 3 N-terminal" evidence="7">
    <location>
        <begin position="163"/>
        <end position="464"/>
    </location>
</feature>
<dbReference type="Pfam" id="PF13287">
    <property type="entry name" value="Fn3_assoc"/>
    <property type="match status" value="1"/>
</dbReference>
<dbReference type="AlphaFoldDB" id="A0A562U846"/>
<gene>
    <name evidence="9" type="ORF">JN11_01748</name>
</gene>
<comment type="catalytic activity">
    <reaction evidence="1">
        <text>Hydrolysis of terminal, non-reducing beta-D-glucosyl residues with release of beta-D-glucose.</text>
        <dbReference type="EC" id="3.2.1.21"/>
    </reaction>
</comment>
<keyword evidence="10" id="KW-1185">Reference proteome</keyword>
<evidence type="ECO:0000259" key="8">
    <source>
        <dbReference type="Pfam" id="PF01915"/>
    </source>
</evidence>
<reference evidence="9 10" key="1">
    <citation type="submission" date="2019-07" db="EMBL/GenBank/DDBJ databases">
        <title>Genomic Encyclopedia of Archaeal and Bacterial Type Strains, Phase II (KMG-II): from individual species to whole genera.</title>
        <authorList>
            <person name="Goeker M."/>
        </authorList>
    </citation>
    <scope>NUCLEOTIDE SEQUENCE [LARGE SCALE GENOMIC DNA]</scope>
    <source>
        <strain evidence="9 10">ATCC BAA-1854</strain>
    </source>
</reference>
<keyword evidence="6" id="KW-0326">Glycosidase</keyword>
<feature type="domain" description="Glycoside hydrolase family 3 C-terminal" evidence="8">
    <location>
        <begin position="543"/>
        <end position="783"/>
    </location>
</feature>
<proteinExistence type="inferred from homology"/>
<name>A0A562U846_9SPHI</name>
<evidence type="ECO:0000256" key="1">
    <source>
        <dbReference type="ARBA" id="ARBA00000448"/>
    </source>
</evidence>
<evidence type="ECO:0000259" key="7">
    <source>
        <dbReference type="Pfam" id="PF00933"/>
    </source>
</evidence>
<dbReference type="InterPro" id="IPR002772">
    <property type="entry name" value="Glyco_hydro_3_C"/>
</dbReference>
<dbReference type="GO" id="GO:0008422">
    <property type="term" value="F:beta-glucosidase activity"/>
    <property type="evidence" value="ECO:0007669"/>
    <property type="project" value="UniProtKB-EC"/>
</dbReference>
<evidence type="ECO:0000256" key="6">
    <source>
        <dbReference type="ARBA" id="ARBA00023295"/>
    </source>
</evidence>
<dbReference type="Gene3D" id="3.20.20.300">
    <property type="entry name" value="Glycoside hydrolase, family 3, N-terminal domain"/>
    <property type="match status" value="1"/>
</dbReference>
<keyword evidence="4" id="KW-0732">Signal</keyword>
<dbReference type="PRINTS" id="PR00133">
    <property type="entry name" value="GLHYDRLASE3"/>
</dbReference>
<dbReference type="InterPro" id="IPR001764">
    <property type="entry name" value="Glyco_hydro_3_N"/>
</dbReference>
<keyword evidence="5" id="KW-0378">Hydrolase</keyword>
<dbReference type="Pfam" id="PF00933">
    <property type="entry name" value="Glyco_hydro_3"/>
    <property type="match status" value="1"/>
</dbReference>
<dbReference type="InterPro" id="IPR036881">
    <property type="entry name" value="Glyco_hydro_3_C_sf"/>
</dbReference>
<dbReference type="InterPro" id="IPR017853">
    <property type="entry name" value="GH"/>
</dbReference>